<feature type="non-terminal residue" evidence="16">
    <location>
        <position position="460"/>
    </location>
</feature>
<evidence type="ECO:0000256" key="4">
    <source>
        <dbReference type="ARBA" id="ARBA00022606"/>
    </source>
</evidence>
<keyword evidence="5 15" id="KW-0812">Transmembrane</keyword>
<feature type="transmembrane region" description="Helical" evidence="15">
    <location>
        <begin position="276"/>
        <end position="294"/>
    </location>
</feature>
<dbReference type="Proteomes" id="UP001488838">
    <property type="component" value="Unassembled WGS sequence"/>
</dbReference>
<feature type="transmembrane region" description="Helical" evidence="15">
    <location>
        <begin position="55"/>
        <end position="75"/>
    </location>
</feature>
<feature type="transmembrane region" description="Helical" evidence="15">
    <location>
        <begin position="361"/>
        <end position="386"/>
    </location>
</feature>
<dbReference type="GO" id="GO:0033038">
    <property type="term" value="F:bitter taste receptor activity"/>
    <property type="evidence" value="ECO:0007669"/>
    <property type="project" value="InterPro"/>
</dbReference>
<evidence type="ECO:0000256" key="12">
    <source>
        <dbReference type="ARBA" id="ARBA00024847"/>
    </source>
</evidence>
<evidence type="ECO:0000256" key="14">
    <source>
        <dbReference type="RuleBase" id="RU004423"/>
    </source>
</evidence>
<evidence type="ECO:0000313" key="16">
    <source>
        <dbReference type="EMBL" id="KAK7798621.1"/>
    </source>
</evidence>
<comment type="function">
    <text evidence="12">Receptor that may play a role in the perception of bitterness and is gustducin-linked. May play a role in sensing the chemical composition of the gastrointestinal content. The activity of this receptor may stimulate alpha gustducin, mediate PLC-beta-2 activation and lead to the gating of TRPM5.</text>
</comment>
<organism evidence="16 17">
    <name type="scientific">Myodes glareolus</name>
    <name type="common">Bank vole</name>
    <name type="synonym">Clethrionomys glareolus</name>
    <dbReference type="NCBI Taxonomy" id="447135"/>
    <lineage>
        <taxon>Eukaryota</taxon>
        <taxon>Metazoa</taxon>
        <taxon>Chordata</taxon>
        <taxon>Craniata</taxon>
        <taxon>Vertebrata</taxon>
        <taxon>Euteleostomi</taxon>
        <taxon>Mammalia</taxon>
        <taxon>Eutheria</taxon>
        <taxon>Euarchontoglires</taxon>
        <taxon>Glires</taxon>
        <taxon>Rodentia</taxon>
        <taxon>Myomorpha</taxon>
        <taxon>Muroidea</taxon>
        <taxon>Cricetidae</taxon>
        <taxon>Arvicolinae</taxon>
        <taxon>Myodes</taxon>
    </lineage>
</organism>
<feature type="transmembrane region" description="Helical" evidence="15">
    <location>
        <begin position="112"/>
        <end position="137"/>
    </location>
</feature>
<evidence type="ECO:0000256" key="9">
    <source>
        <dbReference type="ARBA" id="ARBA00023170"/>
    </source>
</evidence>
<protein>
    <recommendedName>
        <fullName evidence="13">Taste receptor type 2 member 13</fullName>
    </recommendedName>
</protein>
<evidence type="ECO:0000256" key="2">
    <source>
        <dbReference type="ARBA" id="ARBA00007376"/>
    </source>
</evidence>
<keyword evidence="6 15" id="KW-1133">Transmembrane helix</keyword>
<evidence type="ECO:0000256" key="15">
    <source>
        <dbReference type="SAM" id="Phobius"/>
    </source>
</evidence>
<evidence type="ECO:0000256" key="5">
    <source>
        <dbReference type="ARBA" id="ARBA00022692"/>
    </source>
</evidence>
<feature type="transmembrane region" description="Helical" evidence="15">
    <location>
        <begin position="301"/>
        <end position="318"/>
    </location>
</feature>
<dbReference type="EMBL" id="JBBHLL010000677">
    <property type="protein sequence ID" value="KAK7798621.1"/>
    <property type="molecule type" value="Genomic_DNA"/>
</dbReference>
<keyword evidence="11" id="KW-0807">Transducer</keyword>
<evidence type="ECO:0000256" key="10">
    <source>
        <dbReference type="ARBA" id="ARBA00023180"/>
    </source>
</evidence>
<keyword evidence="3" id="KW-0919">Taste</keyword>
<keyword evidence="7" id="KW-0297">G-protein coupled receptor</keyword>
<keyword evidence="9" id="KW-0675">Receptor</keyword>
<keyword evidence="10" id="KW-0325">Glycoprotein</keyword>
<dbReference type="GO" id="GO:0004930">
    <property type="term" value="F:G protein-coupled receptor activity"/>
    <property type="evidence" value="ECO:0007669"/>
    <property type="project" value="UniProtKB-KW"/>
</dbReference>
<evidence type="ECO:0000256" key="13">
    <source>
        <dbReference type="ARBA" id="ARBA00039829"/>
    </source>
</evidence>
<comment type="similarity">
    <text evidence="2 14">Belongs to the G-protein coupled receptor T2R family.</text>
</comment>
<feature type="non-terminal residue" evidence="16">
    <location>
        <position position="1"/>
    </location>
</feature>
<evidence type="ECO:0000256" key="1">
    <source>
        <dbReference type="ARBA" id="ARBA00004141"/>
    </source>
</evidence>
<keyword evidence="8 15" id="KW-0472">Membrane</keyword>
<evidence type="ECO:0000256" key="7">
    <source>
        <dbReference type="ARBA" id="ARBA00023040"/>
    </source>
</evidence>
<dbReference type="SUPFAM" id="SSF81321">
    <property type="entry name" value="Family A G protein-coupled receptor-like"/>
    <property type="match status" value="1"/>
</dbReference>
<keyword evidence="4" id="KW-0716">Sensory transduction</keyword>
<comment type="subcellular location">
    <subcellularLocation>
        <location evidence="1">Membrane</location>
        <topology evidence="1">Multi-pass membrane protein</topology>
    </subcellularLocation>
</comment>
<feature type="transmembrane region" description="Helical" evidence="15">
    <location>
        <begin position="167"/>
        <end position="188"/>
    </location>
</feature>
<feature type="transmembrane region" description="Helical" evidence="15">
    <location>
        <begin position="407"/>
        <end position="432"/>
    </location>
</feature>
<dbReference type="PANTHER" id="PTHR11394:SF28">
    <property type="entry name" value="TASTE RECEPTOR TYPE 2 MEMBER 13"/>
    <property type="match status" value="1"/>
</dbReference>
<dbReference type="GO" id="GO:0016020">
    <property type="term" value="C:membrane"/>
    <property type="evidence" value="ECO:0007669"/>
    <property type="project" value="UniProtKB-SubCell"/>
</dbReference>
<name>A0AAW0HAY5_MYOGA</name>
<dbReference type="PANTHER" id="PTHR11394">
    <property type="entry name" value="TASTE RECEPTOR TYPE 2"/>
    <property type="match status" value="1"/>
</dbReference>
<dbReference type="Pfam" id="PF05296">
    <property type="entry name" value="TAS2R"/>
    <property type="match status" value="4"/>
</dbReference>
<dbReference type="InterPro" id="IPR007960">
    <property type="entry name" value="TAS2R"/>
</dbReference>
<accession>A0AAW0HAY5</accession>
<proteinExistence type="inferred from homology"/>
<reference evidence="16 17" key="1">
    <citation type="journal article" date="2023" name="bioRxiv">
        <title>Conserved and derived expression patterns and positive selection on dental genes reveal complex evolutionary context of ever-growing rodent molars.</title>
        <authorList>
            <person name="Calamari Z.T."/>
            <person name="Song A."/>
            <person name="Cohen E."/>
            <person name="Akter M."/>
            <person name="Roy R.D."/>
            <person name="Hallikas O."/>
            <person name="Christensen M.M."/>
            <person name="Li P."/>
            <person name="Marangoni P."/>
            <person name="Jernvall J."/>
            <person name="Klein O.D."/>
        </authorList>
    </citation>
    <scope>NUCLEOTIDE SEQUENCE [LARGE SCALE GENOMIC DNA]</scope>
    <source>
        <strain evidence="16">V071</strain>
    </source>
</reference>
<feature type="transmembrane region" description="Helical" evidence="15">
    <location>
        <begin position="12"/>
        <end position="34"/>
    </location>
</feature>
<gene>
    <name evidence="16" type="ORF">U0070_012850</name>
</gene>
<keyword evidence="17" id="KW-1185">Reference proteome</keyword>
<comment type="caution">
    <text evidence="16">The sequence shown here is derived from an EMBL/GenBank/DDBJ whole genome shotgun (WGS) entry which is preliminary data.</text>
</comment>
<evidence type="ECO:0000256" key="11">
    <source>
        <dbReference type="ARBA" id="ARBA00023224"/>
    </source>
</evidence>
<evidence type="ECO:0000256" key="8">
    <source>
        <dbReference type="ARBA" id="ARBA00023136"/>
    </source>
</evidence>
<dbReference type="AlphaFoldDB" id="A0AAW0HAY5"/>
<feature type="transmembrane region" description="Helical" evidence="15">
    <location>
        <begin position="194"/>
        <end position="217"/>
    </location>
</feature>
<evidence type="ECO:0000256" key="3">
    <source>
        <dbReference type="ARBA" id="ARBA00022480"/>
    </source>
</evidence>
<evidence type="ECO:0000256" key="6">
    <source>
        <dbReference type="ARBA" id="ARBA00022989"/>
    </source>
</evidence>
<feature type="transmembrane region" description="Helical" evidence="15">
    <location>
        <begin position="251"/>
        <end position="270"/>
    </location>
</feature>
<evidence type="ECO:0000313" key="17">
    <source>
        <dbReference type="Proteomes" id="UP001488838"/>
    </source>
</evidence>
<sequence length="460" mass="53136">TLSFLCFNMGPVLHSISITVVVAEFILGNLSNGWTMVKNCIDWVNKREISPIDQILIILAISRITLIWEVLFMWVKTRSFSFITEEELKISSIWRKQTVNSMETELAIFSELFLFSTAMFSVTPFSLALISFLLLIFSLWKHCQKMQLNTRGHRDPNTKAHTNAMKIIVPLLLLYATYILSLLTSWIAEKYQSELVQIICMITGLMYPLAHSLILILGKLNFGNLSNGFIVLSNFLDCITKQKLSLMDKILLTRITLIWEMIFGSTLYVIQHYLCFLATSISGLPQPLASFIYLKWKFKQLIVGVLLGSLAFLLANLIKTSTTLEEKIHQYGRNCYIHCCHASVADFEIVSKAIWKVNEMVFMPLMSLVLLILNIMIFNIHVDIWIDRSKRNTSNIKNHQQIFKLFLFPNLMFILIHFTVTLFVFFLLIFSLQRHLKTMQLSVQEFRHVSTIAHVKALQM</sequence>